<evidence type="ECO:0000313" key="6">
    <source>
        <dbReference type="EMBL" id="SFV60104.1"/>
    </source>
</evidence>
<dbReference type="SMART" id="SM00267">
    <property type="entry name" value="GGDEF"/>
    <property type="match status" value="1"/>
</dbReference>
<keyword evidence="1" id="KW-0472">Membrane</keyword>
<dbReference type="EMBL" id="FPHH01000057">
    <property type="protein sequence ID" value="SFV60104.1"/>
    <property type="molecule type" value="Genomic_DNA"/>
</dbReference>
<dbReference type="SUPFAM" id="SSF141868">
    <property type="entry name" value="EAL domain-like"/>
    <property type="match status" value="1"/>
</dbReference>
<dbReference type="PANTHER" id="PTHR44757">
    <property type="entry name" value="DIGUANYLATE CYCLASE DGCP"/>
    <property type="match status" value="1"/>
</dbReference>
<dbReference type="CDD" id="cd00130">
    <property type="entry name" value="PAS"/>
    <property type="match status" value="2"/>
</dbReference>
<dbReference type="InterPro" id="IPR043128">
    <property type="entry name" value="Rev_trsase/Diguanyl_cyclase"/>
</dbReference>
<evidence type="ECO:0000259" key="4">
    <source>
        <dbReference type="PROSITE" id="PS50883"/>
    </source>
</evidence>
<dbReference type="InterPro" id="IPR029787">
    <property type="entry name" value="Nucleotide_cyclase"/>
</dbReference>
<keyword evidence="1" id="KW-1133">Transmembrane helix</keyword>
<sequence>MILSHKMQTIFQKLDKVTLLLLSALLILLLLFAYLMTTDEHTKRYNTIHHKITKLKIIDKEFDSFSLTIDIFKNYGTINENIATFQTTLQSLSQDIAMQYPKHLQLIEYLDDIKKTFATKADNLEYFKSLNATLINTSHFLFDLQQTLRESKNIASKTKTSVNETLFYLLKFTTTDYIDKSFIDKELANILKLSKKEKNTFVYNFYMHSNMMLQTLNKLKKLSLEIRNSKLYQQLEILHLSIDNIHNRNLQTSRAITILFFLTAFMLIIILLQVYRKFLKTSQELYAFELAVKNSDNSIIMTDPQKHIIYVNKAFEKITGYSKEEVIGQNPNILKSGKQDDSFYIELKDKLDKNEQWEGQFINKRKDGSLYYEKASIVPILLHNKLISYLAIKLDITEYIAQNKKLKLSASVFENTEEAIIITDAHKKTISINRAFTKMYGYKLSEIEGKNPKILSSYTQNSHFYKQMWSALETKGLWQGKTINKTKEGVYIPVWNTIKAIRDKKGNLINYIAIQTDLREMEIIQEKVDYLAYHDQLTGLYNRPHFEEYLEHALNIAKRQKEKIALLFIDLDRFKIINDTLGHDMGDKVLIEIANRLKKRLRESDFISRWGGDEFVVILENGITPTLIAKIATHIITAIKEPIVVDSHSLTTTASIGIAIYPENGEDANSLIKHADSAMYLAKDRGKNQFQYYTKALSDEIQSRLNVELALRDALKKNEFYLVFQPQYSLQTKEIISLEALIRWNNKEKALTYPDRFIPIAEESGLIIDIGYFVFEESCKAIKQLRASGINIHYIAVNVASMQFKEADLLPIFLSILQKYQLNASDIEIEITERFVMEPTLDNMSLLKNFRAKGFRISIDDFGTGYSSMAYLKNLPVDTLKIDKTFVDDINKGSAENTIIKAIIALSKTLGYSIVAEGIETKEEESFLSEHRCDYGQGYLFSRPILLEDIIERFGTRERLSITPP</sequence>
<dbReference type="Pfam" id="PF19443">
    <property type="entry name" value="DAHL"/>
    <property type="match status" value="1"/>
</dbReference>
<evidence type="ECO:0000256" key="1">
    <source>
        <dbReference type="SAM" id="Phobius"/>
    </source>
</evidence>
<dbReference type="FunFam" id="3.30.70.270:FF:000001">
    <property type="entry name" value="Diguanylate cyclase domain protein"/>
    <property type="match status" value="1"/>
</dbReference>
<dbReference type="Gene3D" id="3.30.70.270">
    <property type="match status" value="1"/>
</dbReference>
<dbReference type="Pfam" id="PF00563">
    <property type="entry name" value="EAL"/>
    <property type="match status" value="1"/>
</dbReference>
<gene>
    <name evidence="6" type="ORF">MNB_SM-5-290</name>
</gene>
<dbReference type="InterPro" id="IPR000014">
    <property type="entry name" value="PAS"/>
</dbReference>
<feature type="domain" description="PAC" evidence="3">
    <location>
        <begin position="355"/>
        <end position="408"/>
    </location>
</feature>
<dbReference type="AlphaFoldDB" id="A0A1W1C2Y3"/>
<dbReference type="PROSITE" id="PS50112">
    <property type="entry name" value="PAS"/>
    <property type="match status" value="2"/>
</dbReference>
<dbReference type="InterPro" id="IPR035919">
    <property type="entry name" value="EAL_sf"/>
</dbReference>
<dbReference type="PROSITE" id="PS50887">
    <property type="entry name" value="GGDEF"/>
    <property type="match status" value="1"/>
</dbReference>
<dbReference type="Gene3D" id="3.20.20.450">
    <property type="entry name" value="EAL domain"/>
    <property type="match status" value="1"/>
</dbReference>
<feature type="domain" description="EAL" evidence="4">
    <location>
        <begin position="704"/>
        <end position="958"/>
    </location>
</feature>
<feature type="domain" description="GGDEF" evidence="5">
    <location>
        <begin position="562"/>
        <end position="695"/>
    </location>
</feature>
<keyword evidence="1" id="KW-0812">Transmembrane</keyword>
<evidence type="ECO:0000259" key="3">
    <source>
        <dbReference type="PROSITE" id="PS50113"/>
    </source>
</evidence>
<dbReference type="InterPro" id="IPR000700">
    <property type="entry name" value="PAS-assoc_C"/>
</dbReference>
<dbReference type="SMART" id="SM00052">
    <property type="entry name" value="EAL"/>
    <property type="match status" value="1"/>
</dbReference>
<dbReference type="CDD" id="cd01949">
    <property type="entry name" value="GGDEF"/>
    <property type="match status" value="1"/>
</dbReference>
<dbReference type="InterPro" id="IPR000160">
    <property type="entry name" value="GGDEF_dom"/>
</dbReference>
<proteinExistence type="predicted"/>
<dbReference type="InterPro" id="IPR001610">
    <property type="entry name" value="PAC"/>
</dbReference>
<evidence type="ECO:0000259" key="2">
    <source>
        <dbReference type="PROSITE" id="PS50112"/>
    </source>
</evidence>
<dbReference type="SUPFAM" id="SSF55785">
    <property type="entry name" value="PYP-like sensor domain (PAS domain)"/>
    <property type="match status" value="2"/>
</dbReference>
<dbReference type="CDD" id="cd01948">
    <property type="entry name" value="EAL"/>
    <property type="match status" value="1"/>
</dbReference>
<dbReference type="SUPFAM" id="SSF55073">
    <property type="entry name" value="Nucleotide cyclase"/>
    <property type="match status" value="1"/>
</dbReference>
<organism evidence="6">
    <name type="scientific">hydrothermal vent metagenome</name>
    <dbReference type="NCBI Taxonomy" id="652676"/>
    <lineage>
        <taxon>unclassified sequences</taxon>
        <taxon>metagenomes</taxon>
        <taxon>ecological metagenomes</taxon>
    </lineage>
</organism>
<dbReference type="Gene3D" id="3.30.450.20">
    <property type="entry name" value="PAS domain"/>
    <property type="match status" value="2"/>
</dbReference>
<feature type="domain" description="PAS" evidence="2">
    <location>
        <begin position="284"/>
        <end position="330"/>
    </location>
</feature>
<dbReference type="Pfam" id="PF13426">
    <property type="entry name" value="PAS_9"/>
    <property type="match status" value="2"/>
</dbReference>
<reference evidence="6" key="1">
    <citation type="submission" date="2016-10" db="EMBL/GenBank/DDBJ databases">
        <authorList>
            <person name="de Groot N.N."/>
        </authorList>
    </citation>
    <scope>NUCLEOTIDE SEQUENCE</scope>
</reference>
<dbReference type="Pfam" id="PF00990">
    <property type="entry name" value="GGDEF"/>
    <property type="match status" value="1"/>
</dbReference>
<protein>
    <submittedName>
        <fullName evidence="6">Diguanylate cyclase/phosphodiesterase (GGDEF &amp; EAL domains) with PAS/PAC sensor(S)</fullName>
    </submittedName>
</protein>
<evidence type="ECO:0000259" key="5">
    <source>
        <dbReference type="PROSITE" id="PS50887"/>
    </source>
</evidence>
<dbReference type="SMART" id="SM00086">
    <property type="entry name" value="PAC"/>
    <property type="match status" value="2"/>
</dbReference>
<dbReference type="InterPro" id="IPR052155">
    <property type="entry name" value="Biofilm_reg_signaling"/>
</dbReference>
<dbReference type="NCBIfam" id="TIGR00229">
    <property type="entry name" value="sensory_box"/>
    <property type="match status" value="2"/>
</dbReference>
<dbReference type="NCBIfam" id="TIGR00254">
    <property type="entry name" value="GGDEF"/>
    <property type="match status" value="1"/>
</dbReference>
<dbReference type="InterPro" id="IPR001633">
    <property type="entry name" value="EAL_dom"/>
</dbReference>
<dbReference type="SMART" id="SM00091">
    <property type="entry name" value="PAS"/>
    <property type="match status" value="2"/>
</dbReference>
<dbReference type="PROSITE" id="PS50113">
    <property type="entry name" value="PAC"/>
    <property type="match status" value="1"/>
</dbReference>
<accession>A0A1W1C2Y3</accession>
<dbReference type="InterPro" id="IPR035965">
    <property type="entry name" value="PAS-like_dom_sf"/>
</dbReference>
<name>A0A1W1C2Y3_9ZZZZ</name>
<dbReference type="PROSITE" id="PS50883">
    <property type="entry name" value="EAL"/>
    <property type="match status" value="1"/>
</dbReference>
<feature type="domain" description="PAS" evidence="2">
    <location>
        <begin position="405"/>
        <end position="451"/>
    </location>
</feature>
<dbReference type="InterPro" id="IPR045812">
    <property type="entry name" value="DAHL"/>
</dbReference>
<dbReference type="PANTHER" id="PTHR44757:SF2">
    <property type="entry name" value="BIOFILM ARCHITECTURE MAINTENANCE PROTEIN MBAA"/>
    <property type="match status" value="1"/>
</dbReference>
<feature type="transmembrane region" description="Helical" evidence="1">
    <location>
        <begin position="255"/>
        <end position="275"/>
    </location>
</feature>